<dbReference type="STRING" id="155417.A0A4Q4SVW3"/>
<dbReference type="GO" id="GO:0044550">
    <property type="term" value="P:secondary metabolite biosynthetic process"/>
    <property type="evidence" value="ECO:0007669"/>
    <property type="project" value="TreeGrafter"/>
</dbReference>
<proteinExistence type="inferred from homology"/>
<comment type="caution">
    <text evidence="4">The sequence shown here is derived from an EMBL/GenBank/DDBJ whole genome shotgun (WGS) entry which is preliminary data.</text>
</comment>
<accession>A0A4Q4SVW3</accession>
<dbReference type="GO" id="GO:0005634">
    <property type="term" value="C:nucleus"/>
    <property type="evidence" value="ECO:0007669"/>
    <property type="project" value="TreeGrafter"/>
</dbReference>
<dbReference type="EMBL" id="QJNU01000794">
    <property type="protein sequence ID" value="RYO85993.1"/>
    <property type="molecule type" value="Genomic_DNA"/>
</dbReference>
<comment type="similarity">
    <text evidence="1">Belongs to the LovG family.</text>
</comment>
<sequence length="264" mass="28363">MSDGQSAADPSRHLPRILCLHGGGTNARIFRAQCRVISKALSPHFRLVYAEAPFPSSAGPDVLSVYADHGPFKRWLCWQPDHPPLDNREAVAAIDAALAAAKDADDAAGGTGPWVALLGFSQGAKLAASLLFRQQVREEEKLLGEGSRWKFAVVLAGRSPLVALDPDVFSSSLLSGAGEAGLRGPPDLMDVMAGRHVLRLPTIHVHGLNDPGLHLHRELLENYCDPASVRLVEWDGAHRVPLKGTDVQPVVDQILEVARETGVI</sequence>
<dbReference type="InterPro" id="IPR005645">
    <property type="entry name" value="FSH-like_dom"/>
</dbReference>
<dbReference type="InterPro" id="IPR050593">
    <property type="entry name" value="LovG"/>
</dbReference>
<dbReference type="SUPFAM" id="SSF53474">
    <property type="entry name" value="alpha/beta-Hydrolases"/>
    <property type="match status" value="1"/>
</dbReference>
<evidence type="ECO:0000259" key="3">
    <source>
        <dbReference type="Pfam" id="PF03959"/>
    </source>
</evidence>
<dbReference type="InterPro" id="IPR029058">
    <property type="entry name" value="AB_hydrolase_fold"/>
</dbReference>
<organism evidence="4 5">
    <name type="scientific">Monosporascus ibericus</name>
    <dbReference type="NCBI Taxonomy" id="155417"/>
    <lineage>
        <taxon>Eukaryota</taxon>
        <taxon>Fungi</taxon>
        <taxon>Dikarya</taxon>
        <taxon>Ascomycota</taxon>
        <taxon>Pezizomycotina</taxon>
        <taxon>Sordariomycetes</taxon>
        <taxon>Xylariomycetidae</taxon>
        <taxon>Xylariales</taxon>
        <taxon>Xylariales incertae sedis</taxon>
        <taxon>Monosporascus</taxon>
    </lineage>
</organism>
<dbReference type="Gene3D" id="3.40.50.1820">
    <property type="entry name" value="alpha/beta hydrolase"/>
    <property type="match status" value="1"/>
</dbReference>
<evidence type="ECO:0000313" key="5">
    <source>
        <dbReference type="Proteomes" id="UP000293360"/>
    </source>
</evidence>
<evidence type="ECO:0000256" key="2">
    <source>
        <dbReference type="ARBA" id="ARBA00022801"/>
    </source>
</evidence>
<dbReference type="Pfam" id="PF03959">
    <property type="entry name" value="FSH1"/>
    <property type="match status" value="1"/>
</dbReference>
<dbReference type="PANTHER" id="PTHR48070:SF3">
    <property type="entry name" value="ESTERASE DBAE-RELATED"/>
    <property type="match status" value="1"/>
</dbReference>
<dbReference type="AlphaFoldDB" id="A0A4Q4SVW3"/>
<dbReference type="OrthoDB" id="414698at2759"/>
<dbReference type="GO" id="GO:0005737">
    <property type="term" value="C:cytoplasm"/>
    <property type="evidence" value="ECO:0007669"/>
    <property type="project" value="TreeGrafter"/>
</dbReference>
<dbReference type="PANTHER" id="PTHR48070">
    <property type="entry name" value="ESTERASE OVCA2"/>
    <property type="match status" value="1"/>
</dbReference>
<keyword evidence="5" id="KW-1185">Reference proteome</keyword>
<feature type="domain" description="Serine hydrolase" evidence="3">
    <location>
        <begin position="15"/>
        <end position="248"/>
    </location>
</feature>
<keyword evidence="2" id="KW-0378">Hydrolase</keyword>
<dbReference type="GO" id="GO:0016787">
    <property type="term" value="F:hydrolase activity"/>
    <property type="evidence" value="ECO:0007669"/>
    <property type="project" value="UniProtKB-KW"/>
</dbReference>
<evidence type="ECO:0000313" key="4">
    <source>
        <dbReference type="EMBL" id="RYO85993.1"/>
    </source>
</evidence>
<protein>
    <recommendedName>
        <fullName evidence="3">Serine hydrolase domain-containing protein</fullName>
    </recommendedName>
</protein>
<dbReference type="Proteomes" id="UP000293360">
    <property type="component" value="Unassembled WGS sequence"/>
</dbReference>
<evidence type="ECO:0000256" key="1">
    <source>
        <dbReference type="ARBA" id="ARBA00005863"/>
    </source>
</evidence>
<gene>
    <name evidence="4" type="ORF">DL764_009078</name>
</gene>
<name>A0A4Q4SVW3_9PEZI</name>
<reference evidence="4 5" key="1">
    <citation type="submission" date="2018-06" db="EMBL/GenBank/DDBJ databases">
        <title>Complete Genomes of Monosporascus.</title>
        <authorList>
            <person name="Robinson A.J."/>
            <person name="Natvig D.O."/>
        </authorList>
    </citation>
    <scope>NUCLEOTIDE SEQUENCE [LARGE SCALE GENOMIC DNA]</scope>
    <source>
        <strain evidence="4 5">CBS 110550</strain>
    </source>
</reference>